<keyword evidence="1" id="KW-1133">Transmembrane helix</keyword>
<feature type="transmembrane region" description="Helical" evidence="1">
    <location>
        <begin position="43"/>
        <end position="64"/>
    </location>
</feature>
<name>A0A1G7NUF4_9ACTN</name>
<dbReference type="EMBL" id="FNBT01000006">
    <property type="protein sequence ID" value="SDF77728.1"/>
    <property type="molecule type" value="Genomic_DNA"/>
</dbReference>
<keyword evidence="1" id="KW-0812">Transmembrane</keyword>
<evidence type="ECO:0000313" key="3">
    <source>
        <dbReference type="Proteomes" id="UP000199406"/>
    </source>
</evidence>
<dbReference type="AlphaFoldDB" id="A0A1G7NUF4"/>
<keyword evidence="3" id="KW-1185">Reference proteome</keyword>
<gene>
    <name evidence="2" type="ORF">SAMN05660662_3380</name>
</gene>
<reference evidence="3" key="1">
    <citation type="submission" date="2016-10" db="EMBL/GenBank/DDBJ databases">
        <authorList>
            <person name="Varghese N."/>
            <person name="Submissions S."/>
        </authorList>
    </citation>
    <scope>NUCLEOTIDE SEQUENCE [LARGE SCALE GENOMIC DNA]</scope>
    <source>
        <strain evidence="3">DSM 44268</strain>
    </source>
</reference>
<keyword evidence="1" id="KW-0472">Membrane</keyword>
<dbReference type="Proteomes" id="UP000199406">
    <property type="component" value="Unassembled WGS sequence"/>
</dbReference>
<feature type="transmembrane region" description="Helical" evidence="1">
    <location>
        <begin position="12"/>
        <end position="31"/>
    </location>
</feature>
<sequence length="113" mass="11612">MITFSRGLAQAYLVALAVWVAGFVAIILTGLGGGAEASAGPVAVLLTLLFGAAVGMLAVAVRLSEADGPIRSTAAPSPFAPPVRWLLLLGFRWTFLLCGVAAPTAFRTLDADR</sequence>
<dbReference type="RefSeq" id="WP_091769258.1">
    <property type="nucleotide sequence ID" value="NZ_FNBT01000006.1"/>
</dbReference>
<organism evidence="2 3">
    <name type="scientific">Blastococcus aurantiacus</name>
    <dbReference type="NCBI Taxonomy" id="1550231"/>
    <lineage>
        <taxon>Bacteria</taxon>
        <taxon>Bacillati</taxon>
        <taxon>Actinomycetota</taxon>
        <taxon>Actinomycetes</taxon>
        <taxon>Geodermatophilales</taxon>
        <taxon>Geodermatophilaceae</taxon>
        <taxon>Blastococcus</taxon>
    </lineage>
</organism>
<proteinExistence type="predicted"/>
<protein>
    <submittedName>
        <fullName evidence="2">Uncharacterized protein</fullName>
    </submittedName>
</protein>
<evidence type="ECO:0000256" key="1">
    <source>
        <dbReference type="SAM" id="Phobius"/>
    </source>
</evidence>
<accession>A0A1G7NUF4</accession>
<evidence type="ECO:0000313" key="2">
    <source>
        <dbReference type="EMBL" id="SDF77728.1"/>
    </source>
</evidence>